<evidence type="ECO:0000256" key="6">
    <source>
        <dbReference type="ARBA" id="ARBA00022741"/>
    </source>
</evidence>
<keyword evidence="15" id="KW-1185">Reference proteome</keyword>
<sequence length="657" mass="73020">MADPDPVVIVEKIIRIAIRIANAVETVRENKEECREIEKLVRRVSDVLSLLKESEMMRHLVVIRALEDLVDAIERALDVVTACQGRNMMCLFCNPGKMGKKLRQVKNGISQGIMLVIFASHIAATVIVATEGQQSAVTVNVFPVRTHQQPPLSKHRPSRSTAFVEDLQPSLPTHEAPSPSPAALLSNGVLPSRPAHPLPTYVTSPISKKQPHRSSTQPSPPCRPPIANIAPPLSKRQSPSPARSSLPQPSRPTPTNPMTNIGPTKSGHLPGPSSGVLPRSVSQNTTEVLEPISGPVSFTSSTEDVCGKSDERKYKPVESEAPSRPLPGLTKFSLTVLNNATQNFSEKNKIGSSDFGTVYKGLLHNRLLVAIKKFRDPPPFLVARLSAQLHLASKLHTKDMDALRINKYIIRVLGYGHEFIWENDCVETHIFLVEEYLPNGSMGNNIYGESRLHWSSLFWIIQGLAQGLICLHEQNIIHRNVKPANVLLDSDMNPKITDFGIAKILEEPMIHDNNIAGTVGYMPPEYILEGTLSTKYDVYSFGVTLLETISGMCRSERARHHASIPWAWNVRDNQQMGELFEPSLFEESQLMEIKRCLEIGLLCTQFEWAERPTTMEVLDMLNGKKIRLRTPKQPEYTKARVIASKGASRGHKVRSGR</sequence>
<dbReference type="Proteomes" id="UP001497457">
    <property type="component" value="Chromosome 23rd"/>
</dbReference>
<protein>
    <recommendedName>
        <fullName evidence="13">Protein kinase domain-containing protein</fullName>
    </recommendedName>
</protein>
<evidence type="ECO:0000256" key="4">
    <source>
        <dbReference type="ARBA" id="ARBA00022692"/>
    </source>
</evidence>
<dbReference type="SUPFAM" id="SSF56112">
    <property type="entry name" value="Protein kinase-like (PK-like)"/>
    <property type="match status" value="1"/>
</dbReference>
<dbReference type="InterPro" id="IPR011009">
    <property type="entry name" value="Kinase-like_dom_sf"/>
</dbReference>
<name>A0ABC9AWK4_9POAL</name>
<evidence type="ECO:0000259" key="13">
    <source>
        <dbReference type="PROSITE" id="PS50011"/>
    </source>
</evidence>
<feature type="region of interest" description="Disordered" evidence="12">
    <location>
        <begin position="169"/>
        <end position="328"/>
    </location>
</feature>
<dbReference type="PANTHER" id="PTHR27006">
    <property type="entry name" value="PROMASTIGOTE SURFACE ANTIGEN PROTEIN PSA"/>
    <property type="match status" value="1"/>
</dbReference>
<keyword evidence="11" id="KW-0325">Glycoprotein</keyword>
<dbReference type="PANTHER" id="PTHR27006:SF601">
    <property type="entry name" value="PROTEIN KINASE DOMAIN-CONTAINING PROTEIN"/>
    <property type="match status" value="1"/>
</dbReference>
<dbReference type="FunFam" id="1.10.510.10:FF:000590">
    <property type="entry name" value="PR5-like receptor kinase"/>
    <property type="match status" value="1"/>
</dbReference>
<dbReference type="Gene3D" id="1.10.510.10">
    <property type="entry name" value="Transferase(Phosphotransferase) domain 1"/>
    <property type="match status" value="1"/>
</dbReference>
<evidence type="ECO:0000256" key="8">
    <source>
        <dbReference type="ARBA" id="ARBA00022840"/>
    </source>
</evidence>
<evidence type="ECO:0000256" key="2">
    <source>
        <dbReference type="ARBA" id="ARBA00022527"/>
    </source>
</evidence>
<keyword evidence="9" id="KW-1133">Transmembrane helix</keyword>
<reference evidence="15" key="1">
    <citation type="submission" date="2024-06" db="EMBL/GenBank/DDBJ databases">
        <authorList>
            <person name="Ryan C."/>
        </authorList>
    </citation>
    <scope>NUCLEOTIDE SEQUENCE [LARGE SCALE GENOMIC DNA]</scope>
</reference>
<dbReference type="InterPro" id="IPR000719">
    <property type="entry name" value="Prot_kinase_dom"/>
</dbReference>
<evidence type="ECO:0000256" key="1">
    <source>
        <dbReference type="ARBA" id="ARBA00004479"/>
    </source>
</evidence>
<dbReference type="InterPro" id="IPR036537">
    <property type="entry name" value="Adaptor_Cbl_N_dom_sf"/>
</dbReference>
<evidence type="ECO:0000313" key="15">
    <source>
        <dbReference type="Proteomes" id="UP001497457"/>
    </source>
</evidence>
<dbReference type="EMBL" id="OZ075133">
    <property type="protein sequence ID" value="CAL4986111.1"/>
    <property type="molecule type" value="Genomic_DNA"/>
</dbReference>
<feature type="compositionally biased region" description="Basic and acidic residues" evidence="12">
    <location>
        <begin position="305"/>
        <end position="318"/>
    </location>
</feature>
<keyword evidence="4" id="KW-0812">Transmembrane</keyword>
<feature type="domain" description="Protein kinase" evidence="13">
    <location>
        <begin position="344"/>
        <end position="628"/>
    </location>
</feature>
<feature type="compositionally biased region" description="Polar residues" evidence="12">
    <location>
        <begin position="235"/>
        <end position="248"/>
    </location>
</feature>
<dbReference type="Gene3D" id="3.30.200.20">
    <property type="entry name" value="Phosphorylase Kinase, domain 1"/>
    <property type="match status" value="1"/>
</dbReference>
<comment type="subcellular location">
    <subcellularLocation>
        <location evidence="1">Membrane</location>
        <topology evidence="1">Single-pass type I membrane protein</topology>
    </subcellularLocation>
</comment>
<organism evidence="14 15">
    <name type="scientific">Urochloa decumbens</name>
    <dbReference type="NCBI Taxonomy" id="240449"/>
    <lineage>
        <taxon>Eukaryota</taxon>
        <taxon>Viridiplantae</taxon>
        <taxon>Streptophyta</taxon>
        <taxon>Embryophyta</taxon>
        <taxon>Tracheophyta</taxon>
        <taxon>Spermatophyta</taxon>
        <taxon>Magnoliopsida</taxon>
        <taxon>Liliopsida</taxon>
        <taxon>Poales</taxon>
        <taxon>Poaceae</taxon>
        <taxon>PACMAD clade</taxon>
        <taxon>Panicoideae</taxon>
        <taxon>Panicodae</taxon>
        <taxon>Paniceae</taxon>
        <taxon>Melinidinae</taxon>
        <taxon>Urochloa</taxon>
    </lineage>
</organism>
<keyword evidence="10" id="KW-0472">Membrane</keyword>
<evidence type="ECO:0000256" key="12">
    <source>
        <dbReference type="SAM" id="MobiDB-lite"/>
    </source>
</evidence>
<evidence type="ECO:0000256" key="10">
    <source>
        <dbReference type="ARBA" id="ARBA00023136"/>
    </source>
</evidence>
<keyword evidence="8" id="KW-0067">ATP-binding</keyword>
<reference evidence="14 15" key="2">
    <citation type="submission" date="2024-10" db="EMBL/GenBank/DDBJ databases">
        <authorList>
            <person name="Ryan C."/>
        </authorList>
    </citation>
    <scope>NUCLEOTIDE SEQUENCE [LARGE SCALE GENOMIC DNA]</scope>
</reference>
<keyword evidence="2" id="KW-0723">Serine/threonine-protein kinase</keyword>
<dbReference type="GO" id="GO:0016020">
    <property type="term" value="C:membrane"/>
    <property type="evidence" value="ECO:0007669"/>
    <property type="project" value="UniProtKB-SubCell"/>
</dbReference>
<keyword evidence="5" id="KW-0732">Signal</keyword>
<dbReference type="InterPro" id="IPR059179">
    <property type="entry name" value="MLKL-like_MCAfunc"/>
</dbReference>
<dbReference type="AlphaFoldDB" id="A0ABC9AWK4"/>
<evidence type="ECO:0000313" key="14">
    <source>
        <dbReference type="EMBL" id="CAL4986111.1"/>
    </source>
</evidence>
<evidence type="ECO:0000256" key="5">
    <source>
        <dbReference type="ARBA" id="ARBA00022729"/>
    </source>
</evidence>
<dbReference type="PROSITE" id="PS50011">
    <property type="entry name" value="PROTEIN_KINASE_DOM"/>
    <property type="match status" value="1"/>
</dbReference>
<dbReference type="Pfam" id="PF00069">
    <property type="entry name" value="Pkinase"/>
    <property type="match status" value="1"/>
</dbReference>
<keyword evidence="7" id="KW-0418">Kinase</keyword>
<evidence type="ECO:0000256" key="7">
    <source>
        <dbReference type="ARBA" id="ARBA00022777"/>
    </source>
</evidence>
<keyword evidence="6" id="KW-0547">Nucleotide-binding</keyword>
<proteinExistence type="predicted"/>
<dbReference type="GO" id="GO:0004674">
    <property type="term" value="F:protein serine/threonine kinase activity"/>
    <property type="evidence" value="ECO:0007669"/>
    <property type="project" value="UniProtKB-KW"/>
</dbReference>
<feature type="compositionally biased region" description="Polar residues" evidence="12">
    <location>
        <begin position="201"/>
        <end position="217"/>
    </location>
</feature>
<evidence type="ECO:0000256" key="9">
    <source>
        <dbReference type="ARBA" id="ARBA00022989"/>
    </source>
</evidence>
<gene>
    <name evidence="14" type="ORF">URODEC1_LOCUS58248</name>
</gene>
<dbReference type="GO" id="GO:0005524">
    <property type="term" value="F:ATP binding"/>
    <property type="evidence" value="ECO:0007669"/>
    <property type="project" value="UniProtKB-KW"/>
</dbReference>
<dbReference type="CDD" id="cd21037">
    <property type="entry name" value="MLKL_NTD"/>
    <property type="match status" value="1"/>
</dbReference>
<accession>A0ABC9AWK4</accession>
<evidence type="ECO:0000256" key="11">
    <source>
        <dbReference type="ARBA" id="ARBA00023180"/>
    </source>
</evidence>
<evidence type="ECO:0000256" key="3">
    <source>
        <dbReference type="ARBA" id="ARBA00022679"/>
    </source>
</evidence>
<keyword evidence="3" id="KW-0808">Transferase</keyword>
<dbReference type="Gene3D" id="1.20.930.20">
    <property type="entry name" value="Adaptor protein Cbl, N-terminal domain"/>
    <property type="match status" value="1"/>
</dbReference>